<dbReference type="InterPro" id="IPR002475">
    <property type="entry name" value="Bcl2-like"/>
</dbReference>
<keyword evidence="3" id="KW-1185">Reference proteome</keyword>
<proteinExistence type="predicted"/>
<dbReference type="Pfam" id="PF20706">
    <property type="entry name" value="GT4-conflict"/>
    <property type="match status" value="1"/>
</dbReference>
<evidence type="ECO:0000313" key="3">
    <source>
        <dbReference type="Proteomes" id="UP000694865"/>
    </source>
</evidence>
<dbReference type="Gene3D" id="3.40.50.2000">
    <property type="entry name" value="Glycogen Phosphorylase B"/>
    <property type="match status" value="1"/>
</dbReference>
<dbReference type="GeneID" id="102807814"/>
<dbReference type="InterPro" id="IPR036834">
    <property type="entry name" value="Bcl-2-like_sf"/>
</dbReference>
<accession>A0ABM0LV85</accession>
<organism evidence="3 4">
    <name type="scientific">Saccoglossus kowalevskii</name>
    <name type="common">Acorn worm</name>
    <dbReference type="NCBI Taxonomy" id="10224"/>
    <lineage>
        <taxon>Eukaryota</taxon>
        <taxon>Metazoa</taxon>
        <taxon>Hemichordata</taxon>
        <taxon>Enteropneusta</taxon>
        <taxon>Harrimaniidae</taxon>
        <taxon>Saccoglossus</taxon>
    </lineage>
</organism>
<name>A0ABM0LV85_SACKO</name>
<evidence type="ECO:0000256" key="2">
    <source>
        <dbReference type="SAM" id="MobiDB-lite"/>
    </source>
</evidence>
<dbReference type="Proteomes" id="UP000694865">
    <property type="component" value="Unplaced"/>
</dbReference>
<evidence type="ECO:0000256" key="1">
    <source>
        <dbReference type="ARBA" id="ARBA00022703"/>
    </source>
</evidence>
<gene>
    <name evidence="4" type="primary">LOC102807814</name>
</gene>
<dbReference type="SUPFAM" id="SSF56854">
    <property type="entry name" value="Bcl-2 inhibitors of programmed cell death"/>
    <property type="match status" value="1"/>
</dbReference>
<dbReference type="RefSeq" id="XP_006811676.1">
    <property type="nucleotide sequence ID" value="XM_006811613.1"/>
</dbReference>
<feature type="region of interest" description="Disordered" evidence="2">
    <location>
        <begin position="444"/>
        <end position="474"/>
    </location>
</feature>
<reference evidence="4" key="1">
    <citation type="submission" date="2025-08" db="UniProtKB">
        <authorList>
            <consortium name="RefSeq"/>
        </authorList>
    </citation>
    <scope>IDENTIFICATION</scope>
    <source>
        <tissue evidence="4">Testes</tissue>
    </source>
</reference>
<sequence length="814" mass="92672">MELTHFSPAFEIKIEPVFIFLFRVTTMCETKNTVLIIGTKWLPGSGELTVPAIQKEIGIMFVKNGRKVLCTVLDATEEEKNDALHHGIDLLLPIIKHRLKCKNPTTDWLILHESYFPSLQNRSDIGLIIGHATINGTADAARCIQSEVFPACKFVNLFYTIPEDTRTTPEMVQEAEKEMLECAKYADLAVSLGPRVWRHYNNKFRIFKTKEHIQYIPFVDDNIAKLETTCSSLENGIEILSVHPNVDENCLLGYTRVAHALAQVAKSYKYDVVKPVWKFIGYQSSELNCDQCINYLKSSSRPIGINFYPPLASLEDLRTDFHQCQLVVFAPESDPFGLIALMASIAGVPFLTTSHCGFADFLLMNFPDIADNFIVQVDNNEVDVWEGKLMGVVRRYQIAYDKSQRLKGILIQSATNGVIAESHARFLEWCCSYVCEVSNTTKGISSQMQGNPHPTIQSESELQPQPKKRKRQPGELEIEVNVDSFEETEAQRVRQIKAQTLSDIARCLFSKVKTIDEVPAMKKHLDDIGDIICKHIDHKCLVVVVECLSLSALKRLWQDYKVEKINSILQEDIVSEDVLRECGASKIVLTTTIERWQYRKCCLELQEGKLLGDESTETCGICGSKKTSTQLTDVLKLHQFMQRPIMTKTILTSETHSSSIVREALWATSGPDPSSVHPRRITGVDRIEPELYGIGAELSNIGDDLSTYQDHQLHELIRNFESRPENNYETFKSCLWTLFDDSSSWRTRLLVLVLFSTDVATSLFHQNAANTAVRILYPAQTIMGWIAWKRKWYWLLALAQPWMMYSVNLHFWMM</sequence>
<dbReference type="PROSITE" id="PS50062">
    <property type="entry name" value="BCL2_FAMILY"/>
    <property type="match status" value="1"/>
</dbReference>
<feature type="compositionally biased region" description="Polar residues" evidence="2">
    <location>
        <begin position="444"/>
        <end position="463"/>
    </location>
</feature>
<keyword evidence="1" id="KW-0053">Apoptosis</keyword>
<dbReference type="CDD" id="cd01635">
    <property type="entry name" value="Glycosyltransferase_GTB-type"/>
    <property type="match status" value="1"/>
</dbReference>
<evidence type="ECO:0000313" key="4">
    <source>
        <dbReference type="RefSeq" id="XP_006811676.1"/>
    </source>
</evidence>
<protein>
    <submittedName>
        <fullName evidence="4">Uncharacterized protein LOC102807814</fullName>
    </submittedName>
</protein>
<dbReference type="Gene3D" id="1.10.437.10">
    <property type="entry name" value="Blc2-like"/>
    <property type="match status" value="1"/>
</dbReference>